<accession>A0ACC1XKQ1</accession>
<evidence type="ECO:0000313" key="2">
    <source>
        <dbReference type="Proteomes" id="UP001164539"/>
    </source>
</evidence>
<sequence>MSWVHAAIETDLSKFSVFRKPENSKILSDLSRKQGPSPTKQQLLGAKNMNPERKEWSKRGGLKEAAIFAEKLLMISRQWFLKYLEDSLKTGFGSSRGKGSSEIAGLLKQLKRVNKWLDDLVGSGTEADERIEDLRKKLYRFLLEHVDSTVIAGK</sequence>
<evidence type="ECO:0000313" key="1">
    <source>
        <dbReference type="EMBL" id="KAJ4711721.1"/>
    </source>
</evidence>
<reference evidence="1 2" key="1">
    <citation type="journal article" date="2023" name="Science">
        <title>Complex scaffold remodeling in plant triterpene biosynthesis.</title>
        <authorList>
            <person name="De La Pena R."/>
            <person name="Hodgson H."/>
            <person name="Liu J.C."/>
            <person name="Stephenson M.J."/>
            <person name="Martin A.C."/>
            <person name="Owen C."/>
            <person name="Harkess A."/>
            <person name="Leebens-Mack J."/>
            <person name="Jimenez L.E."/>
            <person name="Osbourn A."/>
            <person name="Sattely E.S."/>
        </authorList>
    </citation>
    <scope>NUCLEOTIDE SEQUENCE [LARGE SCALE GENOMIC DNA]</scope>
    <source>
        <strain evidence="2">cv. JPN11</strain>
        <tissue evidence="1">Leaf</tissue>
    </source>
</reference>
<comment type="caution">
    <text evidence="1">The sequence shown here is derived from an EMBL/GenBank/DDBJ whole genome shotgun (WGS) entry which is preliminary data.</text>
</comment>
<name>A0ACC1XKQ1_MELAZ</name>
<gene>
    <name evidence="1" type="ORF">OWV82_017697</name>
</gene>
<dbReference type="EMBL" id="CM051402">
    <property type="protein sequence ID" value="KAJ4711721.1"/>
    <property type="molecule type" value="Genomic_DNA"/>
</dbReference>
<dbReference type="Proteomes" id="UP001164539">
    <property type="component" value="Chromosome 9"/>
</dbReference>
<organism evidence="1 2">
    <name type="scientific">Melia azedarach</name>
    <name type="common">Chinaberry tree</name>
    <dbReference type="NCBI Taxonomy" id="155640"/>
    <lineage>
        <taxon>Eukaryota</taxon>
        <taxon>Viridiplantae</taxon>
        <taxon>Streptophyta</taxon>
        <taxon>Embryophyta</taxon>
        <taxon>Tracheophyta</taxon>
        <taxon>Spermatophyta</taxon>
        <taxon>Magnoliopsida</taxon>
        <taxon>eudicotyledons</taxon>
        <taxon>Gunneridae</taxon>
        <taxon>Pentapetalae</taxon>
        <taxon>rosids</taxon>
        <taxon>malvids</taxon>
        <taxon>Sapindales</taxon>
        <taxon>Meliaceae</taxon>
        <taxon>Melia</taxon>
    </lineage>
</organism>
<keyword evidence="2" id="KW-1185">Reference proteome</keyword>
<protein>
    <submittedName>
        <fullName evidence="1">DUF936 family protein</fullName>
    </submittedName>
</protein>
<proteinExistence type="predicted"/>